<dbReference type="Gene3D" id="3.40.50.2300">
    <property type="match status" value="1"/>
</dbReference>
<dbReference type="InterPro" id="IPR013011">
    <property type="entry name" value="PTS_EIIB_2"/>
</dbReference>
<dbReference type="SUPFAM" id="SSF52794">
    <property type="entry name" value="PTS system IIB component-like"/>
    <property type="match status" value="1"/>
</dbReference>
<dbReference type="Pfam" id="PF05043">
    <property type="entry name" value="Mga"/>
    <property type="match status" value="1"/>
</dbReference>
<dbReference type="EMBL" id="CP065647">
    <property type="protein sequence ID" value="QPR73581.1"/>
    <property type="molecule type" value="Genomic_DNA"/>
</dbReference>
<dbReference type="InterPro" id="IPR013196">
    <property type="entry name" value="HTH_11"/>
</dbReference>
<dbReference type="SUPFAM" id="SSF46785">
    <property type="entry name" value="Winged helix' DNA-binding domain"/>
    <property type="match status" value="1"/>
</dbReference>
<dbReference type="InterPro" id="IPR036634">
    <property type="entry name" value="PRD_sf"/>
</dbReference>
<dbReference type="Gene3D" id="1.10.1790.10">
    <property type="entry name" value="PRD domain"/>
    <property type="match status" value="2"/>
</dbReference>
<protein>
    <submittedName>
        <fullName evidence="9">Transcription antiterminator</fullName>
    </submittedName>
</protein>
<keyword evidence="1" id="KW-0808">Transferase</keyword>
<dbReference type="InterPro" id="IPR016152">
    <property type="entry name" value="PTrfase/Anion_transptr"/>
</dbReference>
<feature type="domain" description="PTS EIIB type-2" evidence="7">
    <location>
        <begin position="410"/>
        <end position="501"/>
    </location>
</feature>
<sequence length="649" mass="73370">MLNARLKLILGELIGAESPLTSAYLANELNVTSRTIRSDVKELDRLLSKNGAAVQSIRGAGYRLSIKNDRLFRQLLQHTFHQELSTPVFPNERILYLLKRLLLTEEYVKLEDLAAEMYISKSTVQNDMRDVKKRLKPYDIELKIKPNYGFKLKGDEMKLRSCIAEHLFPKRETDIDIMNTRISILPKEELAMIRQTILEKISEDQISLSDIGLNNLLIHVAIACKRIRSGKHVSLYSKDVKEIMNHKEYEVARAIVRTLEQKLHVAFPEKETAYIAIHLLGAKRTVMAAIRSGAIESMMDEEETDRLTQLIMKTIDQKFTLGIGDDKELKIGLGLHLKPALNRCRYGMNIRNPMLDAIKANYPLAFEAGIQAGEVIKRETGFDIQESEVGYLALHIGAAMERRNMNRPSKRCMIVCASGAGSAMLLQDRLRATFGSKLEILGTVDYYKLNQMSLHALDFVISTIPLSDDLPIPVIQVNTILGGGDLTKIEQVLAEDDGIASTYTRKELVFLRESLSSREDVLRFLCGKVTQSGLADAGLEASVFEREAVAPTCFGNLVAIPHPMTPKTASTFWAVCTLQKPIVWENKRVQFVCLLCVEKDNTANLQEMYKFLGRVLDDRAIVRELLKCKTYWEFMSVFKKSGPAHRYAK</sequence>
<dbReference type="Pfam" id="PF00359">
    <property type="entry name" value="PTS_EIIA_2"/>
    <property type="match status" value="1"/>
</dbReference>
<dbReference type="RefSeq" id="WP_003186299.1">
    <property type="nucleotide sequence ID" value="NZ_CAJCKC010000009.1"/>
</dbReference>
<dbReference type="Pfam" id="PF08279">
    <property type="entry name" value="HTH_11"/>
    <property type="match status" value="1"/>
</dbReference>
<dbReference type="GO" id="GO:0009401">
    <property type="term" value="P:phosphoenolpyruvate-dependent sugar phosphotransferase system"/>
    <property type="evidence" value="ECO:0007669"/>
    <property type="project" value="InterPro"/>
</dbReference>
<dbReference type="GO" id="GO:0006355">
    <property type="term" value="P:regulation of DNA-templated transcription"/>
    <property type="evidence" value="ECO:0007669"/>
    <property type="project" value="InterPro"/>
</dbReference>
<dbReference type="Gene3D" id="1.10.10.10">
    <property type="entry name" value="Winged helix-like DNA-binding domain superfamily/Winged helix DNA-binding domain"/>
    <property type="match status" value="2"/>
</dbReference>
<evidence type="ECO:0000256" key="4">
    <source>
        <dbReference type="ARBA" id="ARBA00023159"/>
    </source>
</evidence>
<dbReference type="InterPro" id="IPR050661">
    <property type="entry name" value="BglG_antiterminators"/>
</dbReference>
<evidence type="ECO:0000313" key="10">
    <source>
        <dbReference type="Proteomes" id="UP000595038"/>
    </source>
</evidence>
<feature type="domain" description="PRD" evidence="8">
    <location>
        <begin position="184"/>
        <end position="289"/>
    </location>
</feature>
<organism evidence="9 10">
    <name type="scientific">Bacillus licheniformis</name>
    <dbReference type="NCBI Taxonomy" id="1402"/>
    <lineage>
        <taxon>Bacteria</taxon>
        <taxon>Bacillati</taxon>
        <taxon>Bacillota</taxon>
        <taxon>Bacilli</taxon>
        <taxon>Bacillales</taxon>
        <taxon>Bacillaceae</taxon>
        <taxon>Bacillus</taxon>
    </lineage>
</organism>
<feature type="domain" description="PTS EIIA type-2" evidence="6">
    <location>
        <begin position="502"/>
        <end position="641"/>
    </location>
</feature>
<dbReference type="PROSITE" id="PS51094">
    <property type="entry name" value="PTS_EIIA_TYPE_2"/>
    <property type="match status" value="1"/>
</dbReference>
<dbReference type="CDD" id="cd00211">
    <property type="entry name" value="PTS_IIA_fru"/>
    <property type="match status" value="1"/>
</dbReference>
<gene>
    <name evidence="9" type="ORF">I6G80_04765</name>
</gene>
<evidence type="ECO:0000259" key="7">
    <source>
        <dbReference type="PROSITE" id="PS51099"/>
    </source>
</evidence>
<dbReference type="AlphaFoldDB" id="A0AB37GMT9"/>
<dbReference type="InterPro" id="IPR036095">
    <property type="entry name" value="PTS_EIIB-like_sf"/>
</dbReference>
<dbReference type="Pfam" id="PF00874">
    <property type="entry name" value="PRD"/>
    <property type="match status" value="2"/>
</dbReference>
<dbReference type="GO" id="GO:0008982">
    <property type="term" value="F:protein-N(PI)-phosphohistidine-sugar phosphotransferase activity"/>
    <property type="evidence" value="ECO:0007669"/>
    <property type="project" value="InterPro"/>
</dbReference>
<dbReference type="CDD" id="cd05568">
    <property type="entry name" value="PTS_IIB_bgl_like"/>
    <property type="match status" value="1"/>
</dbReference>
<reference evidence="9 10" key="1">
    <citation type="submission" date="2020-12" db="EMBL/GenBank/DDBJ databases">
        <title>FDA dAtabase for Regulatory Grade micrObial Sequences (FDA-ARGOS): Supporting development and validation of Infectious Disease Dx tests.</title>
        <authorList>
            <person name="Nelson B."/>
            <person name="Plummer A."/>
            <person name="Tallon L."/>
            <person name="Sadzewicz L."/>
            <person name="Zhao X."/>
            <person name="Boylan J."/>
            <person name="Ott S."/>
            <person name="Bowen H."/>
            <person name="Vavikolanu K."/>
            <person name="Mehta A."/>
            <person name="Aluvathingal J."/>
            <person name="Nadendla S."/>
            <person name="Myers T."/>
            <person name="Yan Y."/>
            <person name="Sichtig H."/>
        </authorList>
    </citation>
    <scope>NUCLEOTIDE SEQUENCE [LARGE SCALE GENOMIC DNA]</scope>
    <source>
        <strain evidence="9 10">FDAARGOS_923</strain>
    </source>
</reference>
<keyword evidence="5" id="KW-0804">Transcription</keyword>
<dbReference type="PROSITE" id="PS51372">
    <property type="entry name" value="PRD_2"/>
    <property type="match status" value="2"/>
</dbReference>
<feature type="domain" description="PRD" evidence="8">
    <location>
        <begin position="299"/>
        <end position="406"/>
    </location>
</feature>
<dbReference type="PROSITE" id="PS51099">
    <property type="entry name" value="PTS_EIIB_TYPE_2"/>
    <property type="match status" value="1"/>
</dbReference>
<dbReference type="PANTHER" id="PTHR30185:SF13">
    <property type="entry name" value="LICABCH OPERON REGULATOR-RELATED"/>
    <property type="match status" value="1"/>
</dbReference>
<dbReference type="InterPro" id="IPR007737">
    <property type="entry name" value="Mga_HTH"/>
</dbReference>
<name>A0AB37GMT9_BACLI</name>
<dbReference type="SUPFAM" id="SSF55804">
    <property type="entry name" value="Phoshotransferase/anion transport protein"/>
    <property type="match status" value="1"/>
</dbReference>
<keyword evidence="3" id="KW-0805">Transcription regulation</keyword>
<evidence type="ECO:0000313" key="9">
    <source>
        <dbReference type="EMBL" id="QPR73581.1"/>
    </source>
</evidence>
<dbReference type="PANTHER" id="PTHR30185">
    <property type="entry name" value="CRYPTIC BETA-GLUCOSIDE BGL OPERON ANTITERMINATOR"/>
    <property type="match status" value="1"/>
</dbReference>
<dbReference type="Proteomes" id="UP000595038">
    <property type="component" value="Chromosome"/>
</dbReference>
<dbReference type="Gene3D" id="3.40.930.10">
    <property type="entry name" value="Mannitol-specific EII, Chain A"/>
    <property type="match status" value="1"/>
</dbReference>
<evidence type="ECO:0000256" key="3">
    <source>
        <dbReference type="ARBA" id="ARBA00023015"/>
    </source>
</evidence>
<keyword evidence="4" id="KW-0010">Activator</keyword>
<evidence type="ECO:0000259" key="8">
    <source>
        <dbReference type="PROSITE" id="PS51372"/>
    </source>
</evidence>
<dbReference type="InterPro" id="IPR036388">
    <property type="entry name" value="WH-like_DNA-bd_sf"/>
</dbReference>
<dbReference type="SUPFAM" id="SSF63520">
    <property type="entry name" value="PTS-regulatory domain, PRD"/>
    <property type="match status" value="2"/>
</dbReference>
<evidence type="ECO:0000259" key="6">
    <source>
        <dbReference type="PROSITE" id="PS51094"/>
    </source>
</evidence>
<evidence type="ECO:0000256" key="1">
    <source>
        <dbReference type="ARBA" id="ARBA00022679"/>
    </source>
</evidence>
<evidence type="ECO:0000256" key="2">
    <source>
        <dbReference type="ARBA" id="ARBA00022737"/>
    </source>
</evidence>
<dbReference type="InterPro" id="IPR011608">
    <property type="entry name" value="PRD"/>
</dbReference>
<accession>A0AB37GMT9</accession>
<keyword evidence="2" id="KW-0677">Repeat</keyword>
<dbReference type="InterPro" id="IPR036390">
    <property type="entry name" value="WH_DNA-bd_sf"/>
</dbReference>
<evidence type="ECO:0000256" key="5">
    <source>
        <dbReference type="ARBA" id="ARBA00023163"/>
    </source>
</evidence>
<dbReference type="InterPro" id="IPR002178">
    <property type="entry name" value="PTS_EIIA_type-2_dom"/>
</dbReference>
<proteinExistence type="predicted"/>